<organism evidence="1 2">
    <name type="scientific">Dehalococcoides mccartyi (strain VS)</name>
    <dbReference type="NCBI Taxonomy" id="311424"/>
    <lineage>
        <taxon>Bacteria</taxon>
        <taxon>Bacillati</taxon>
        <taxon>Chloroflexota</taxon>
        <taxon>Dehalococcoidia</taxon>
        <taxon>Dehalococcoidales</taxon>
        <taxon>Dehalococcoidaceae</taxon>
        <taxon>Dehalococcoides</taxon>
    </lineage>
</organism>
<proteinExistence type="predicted"/>
<evidence type="ECO:0000313" key="2">
    <source>
        <dbReference type="Proteomes" id="UP000002506"/>
    </source>
</evidence>
<evidence type="ECO:0000313" key="1">
    <source>
        <dbReference type="EMBL" id="ACZ61891.1"/>
    </source>
</evidence>
<dbReference type="HOGENOM" id="CLU_3381503_0_0_0"/>
<accession>D2BHU1</accession>
<gene>
    <name evidence="1" type="ordered locus">DhcVS_760</name>
</gene>
<name>D2BHU1_DEHMV</name>
<sequence>MTYLPSIILGMVVDLKDPLHEGLAANNTLSKML</sequence>
<dbReference type="KEGG" id="dev:DhcVS_760"/>
<reference evidence="1 2" key="1">
    <citation type="journal article" date="2009" name="PLoS Genet.">
        <title>Localized plasticity in the streamlined genomes of vinyl chloride respiring Dehalococcoides.</title>
        <authorList>
            <person name="McMurdie P.J."/>
            <person name="Behrens S.F."/>
            <person name="Muller J.A."/>
            <person name="Goke J."/>
            <person name="Ritalahti K.M."/>
            <person name="Wagner R."/>
            <person name="Goltsman E."/>
            <person name="Lapidus A."/>
            <person name="Holmes S."/>
            <person name="Loffler F.E."/>
            <person name="Spormann A.M."/>
        </authorList>
    </citation>
    <scope>NUCLEOTIDE SEQUENCE [LARGE SCALE GENOMIC DNA]</scope>
    <source>
        <strain evidence="1 2">VS</strain>
    </source>
</reference>
<dbReference type="EMBL" id="CP001827">
    <property type="protein sequence ID" value="ACZ61891.1"/>
    <property type="molecule type" value="Genomic_DNA"/>
</dbReference>
<dbReference type="Proteomes" id="UP000002506">
    <property type="component" value="Chromosome"/>
</dbReference>
<protein>
    <submittedName>
        <fullName evidence="1">Uncharacterized protein</fullName>
    </submittedName>
</protein>
<dbReference type="AlphaFoldDB" id="D2BHU1"/>